<protein>
    <submittedName>
        <fullName evidence="2">T9SS type A sorting domain-containing protein</fullName>
    </submittedName>
</protein>
<name>A0A7V2AV06_UNCEI</name>
<gene>
    <name evidence="2" type="ORF">ENO08_04825</name>
</gene>
<dbReference type="AlphaFoldDB" id="A0A7V2AV06"/>
<dbReference type="NCBIfam" id="TIGR04183">
    <property type="entry name" value="Por_Secre_tail"/>
    <property type="match status" value="1"/>
</dbReference>
<reference evidence="2" key="1">
    <citation type="journal article" date="2020" name="mSystems">
        <title>Genome- and Community-Level Interaction Insights into Carbon Utilization and Element Cycling Functions of Hydrothermarchaeota in Hydrothermal Sediment.</title>
        <authorList>
            <person name="Zhou Z."/>
            <person name="Liu Y."/>
            <person name="Xu W."/>
            <person name="Pan J."/>
            <person name="Luo Z.H."/>
            <person name="Li M."/>
        </authorList>
    </citation>
    <scope>NUCLEOTIDE SEQUENCE [LARGE SCALE GENOMIC DNA]</scope>
    <source>
        <strain evidence="2">SpSt-1233</strain>
    </source>
</reference>
<dbReference type="Pfam" id="PF13860">
    <property type="entry name" value="FlgD_ig"/>
    <property type="match status" value="1"/>
</dbReference>
<dbReference type="EMBL" id="DSEC01000337">
    <property type="protein sequence ID" value="HER43764.1"/>
    <property type="molecule type" value="Genomic_DNA"/>
</dbReference>
<feature type="domain" description="FlgD/Vpr Ig-like" evidence="1">
    <location>
        <begin position="56"/>
        <end position="117"/>
    </location>
</feature>
<dbReference type="Gene3D" id="2.60.40.4070">
    <property type="match status" value="1"/>
</dbReference>
<accession>A0A7V2AV06</accession>
<dbReference type="InterPro" id="IPR025965">
    <property type="entry name" value="FlgD/Vpr_Ig-like"/>
</dbReference>
<comment type="caution">
    <text evidence="2">The sequence shown here is derived from an EMBL/GenBank/DDBJ whole genome shotgun (WGS) entry which is preliminary data.</text>
</comment>
<feature type="non-terminal residue" evidence="2">
    <location>
        <position position="1"/>
    </location>
</feature>
<evidence type="ECO:0000259" key="1">
    <source>
        <dbReference type="Pfam" id="PF13860"/>
    </source>
</evidence>
<sequence>TVSPGYEITGIILDAYETAIYGFGSPTGVESGEGLPPGAGIRLGQNFPNPFNPSTTIAFDLPRRSRVNLSIYDVQGRPVRTVSDGILPEGRREVVWDGRDEQGNVVSSGVYFYRLTSGDHSLTRKMVLLK</sequence>
<dbReference type="Proteomes" id="UP000886069">
    <property type="component" value="Unassembled WGS sequence"/>
</dbReference>
<dbReference type="InterPro" id="IPR026444">
    <property type="entry name" value="Secre_tail"/>
</dbReference>
<proteinExistence type="predicted"/>
<organism evidence="2">
    <name type="scientific">Eiseniibacteriota bacterium</name>
    <dbReference type="NCBI Taxonomy" id="2212470"/>
    <lineage>
        <taxon>Bacteria</taxon>
        <taxon>Candidatus Eiseniibacteriota</taxon>
    </lineage>
</organism>
<evidence type="ECO:0000313" key="2">
    <source>
        <dbReference type="EMBL" id="HER43764.1"/>
    </source>
</evidence>